<feature type="domain" description="Zn(2)-C6 fungal-type" evidence="8">
    <location>
        <begin position="48"/>
        <end position="81"/>
    </location>
</feature>
<keyword evidence="5" id="KW-0804">Transcription</keyword>
<proteinExistence type="predicted"/>
<keyword evidence="4" id="KW-0238">DNA-binding</keyword>
<dbReference type="GO" id="GO:0005634">
    <property type="term" value="C:nucleus"/>
    <property type="evidence" value="ECO:0007669"/>
    <property type="project" value="UniProtKB-SubCell"/>
</dbReference>
<protein>
    <recommendedName>
        <fullName evidence="8">Zn(2)-C6 fungal-type domain-containing protein</fullName>
    </recommendedName>
</protein>
<dbReference type="PROSITE" id="PS50048">
    <property type="entry name" value="ZN2_CY6_FUNGAL_2"/>
    <property type="match status" value="1"/>
</dbReference>
<name>A0A6A6W2M0_9PEZI</name>
<dbReference type="InterPro" id="IPR001138">
    <property type="entry name" value="Zn2Cys6_DnaBD"/>
</dbReference>
<dbReference type="PANTHER" id="PTHR31845:SF10">
    <property type="entry name" value="ZN(II)2CYS6 TRANSCRIPTION FACTOR (EUROFUNG)"/>
    <property type="match status" value="1"/>
</dbReference>
<dbReference type="GO" id="GO:0008270">
    <property type="term" value="F:zinc ion binding"/>
    <property type="evidence" value="ECO:0007669"/>
    <property type="project" value="InterPro"/>
</dbReference>
<evidence type="ECO:0000259" key="8">
    <source>
        <dbReference type="PROSITE" id="PS50048"/>
    </source>
</evidence>
<dbReference type="GO" id="GO:0006351">
    <property type="term" value="P:DNA-templated transcription"/>
    <property type="evidence" value="ECO:0007669"/>
    <property type="project" value="InterPro"/>
</dbReference>
<feature type="region of interest" description="Disordered" evidence="7">
    <location>
        <begin position="1"/>
        <end position="45"/>
    </location>
</feature>
<dbReference type="CDD" id="cd00067">
    <property type="entry name" value="GAL4"/>
    <property type="match status" value="1"/>
</dbReference>
<evidence type="ECO:0000313" key="10">
    <source>
        <dbReference type="Proteomes" id="UP000799437"/>
    </source>
</evidence>
<dbReference type="PROSITE" id="PS00463">
    <property type="entry name" value="ZN2_CY6_FUNGAL_1"/>
    <property type="match status" value="1"/>
</dbReference>
<comment type="subcellular location">
    <subcellularLocation>
        <location evidence="1">Nucleus</location>
    </subcellularLocation>
</comment>
<keyword evidence="2" id="KW-0479">Metal-binding</keyword>
<dbReference type="EMBL" id="ML996574">
    <property type="protein sequence ID" value="KAF2757178.1"/>
    <property type="molecule type" value="Genomic_DNA"/>
</dbReference>
<dbReference type="CDD" id="cd12148">
    <property type="entry name" value="fungal_TF_MHR"/>
    <property type="match status" value="1"/>
</dbReference>
<dbReference type="InterPro" id="IPR036864">
    <property type="entry name" value="Zn2-C6_fun-type_DNA-bd_sf"/>
</dbReference>
<dbReference type="Proteomes" id="UP000799437">
    <property type="component" value="Unassembled WGS sequence"/>
</dbReference>
<evidence type="ECO:0000256" key="2">
    <source>
        <dbReference type="ARBA" id="ARBA00022723"/>
    </source>
</evidence>
<dbReference type="RefSeq" id="XP_033599629.1">
    <property type="nucleotide sequence ID" value="XM_033748280.1"/>
</dbReference>
<dbReference type="PANTHER" id="PTHR31845">
    <property type="entry name" value="FINGER DOMAIN PROTEIN, PUTATIVE-RELATED"/>
    <property type="match status" value="1"/>
</dbReference>
<gene>
    <name evidence="9" type="ORF">EJ05DRAFT_511906</name>
</gene>
<dbReference type="SUPFAM" id="SSF57701">
    <property type="entry name" value="Zn2/Cys6 DNA-binding domain"/>
    <property type="match status" value="1"/>
</dbReference>
<evidence type="ECO:0000256" key="1">
    <source>
        <dbReference type="ARBA" id="ARBA00004123"/>
    </source>
</evidence>
<sequence>MSVRYVKKPREMDGSAPASASGQSANNVDAAGMAANPASGPPTRVDKACVRCRRKKMSCRPSSEESNRCQRCVRSNEECVFPETTERPKKRRLLNSRVGALEQNMEGIMTLLANAQAANAKHDGDEPAPSRQIHGSANPPLPPVRDHPYPAPTTPSCRPDMIDKLLLSEQAALKLLDKYKDMSVRFPYVLLPPNVTLAELRETSPLLLRSMFVAATCSTSPSQDPLEREYLYTLTVHAVVDGQKSFDALQSLMVYLSWCHWHVKPDRQSLYRLASIAVGMCLDLGLNRKPQVTEAQEMNVETHWAKQPALAPQNNELWSPEARRIVLGLYNLTATWAVLRRKAPLMNYSAYYSTCAQSLADEKHARTDPEIVMRLEIVRMLSTVAEEYGYYDQYQSPILSDENLELYTASLMTRLDQWKSFLPPDPKTGVPKLTFEYYLFQAYAREIAVHFPSKLHELSINRARMLSECLKYCGESLDHILATPPSALVDFTTTQWCGAIYVIILASKVATCHHSPSYNIGTTRNIIRLERYLDLITTKLEEVNKVSTPTGAHVFWWQHLLRIMDSIKAQYLHAVAQHEEAMSAVQRQQQQQQQQQQHNHQHHQQQQLDHAQRHTYDRMPYNPVQAVQNHPPHPEDDPRMQHMSALQYSIPTTTAPVFQTLGNYTYSTQGGISGGWVPPAGANEYISWEMGNSFLGAL</sequence>
<reference evidence="9" key="1">
    <citation type="journal article" date="2020" name="Stud. Mycol.">
        <title>101 Dothideomycetes genomes: a test case for predicting lifestyles and emergence of pathogens.</title>
        <authorList>
            <person name="Haridas S."/>
            <person name="Albert R."/>
            <person name="Binder M."/>
            <person name="Bloem J."/>
            <person name="Labutti K."/>
            <person name="Salamov A."/>
            <person name="Andreopoulos B."/>
            <person name="Baker S."/>
            <person name="Barry K."/>
            <person name="Bills G."/>
            <person name="Bluhm B."/>
            <person name="Cannon C."/>
            <person name="Castanera R."/>
            <person name="Culley D."/>
            <person name="Daum C."/>
            <person name="Ezra D."/>
            <person name="Gonzalez J."/>
            <person name="Henrissat B."/>
            <person name="Kuo A."/>
            <person name="Liang C."/>
            <person name="Lipzen A."/>
            <person name="Lutzoni F."/>
            <person name="Magnuson J."/>
            <person name="Mondo S."/>
            <person name="Nolan M."/>
            <person name="Ohm R."/>
            <person name="Pangilinan J."/>
            <person name="Park H.-J."/>
            <person name="Ramirez L."/>
            <person name="Alfaro M."/>
            <person name="Sun H."/>
            <person name="Tritt A."/>
            <person name="Yoshinaga Y."/>
            <person name="Zwiers L.-H."/>
            <person name="Turgeon B."/>
            <person name="Goodwin S."/>
            <person name="Spatafora J."/>
            <person name="Crous P."/>
            <person name="Grigoriev I."/>
        </authorList>
    </citation>
    <scope>NUCLEOTIDE SEQUENCE</scope>
    <source>
        <strain evidence="9">CBS 121739</strain>
    </source>
</reference>
<keyword evidence="10" id="KW-1185">Reference proteome</keyword>
<evidence type="ECO:0000313" key="9">
    <source>
        <dbReference type="EMBL" id="KAF2757178.1"/>
    </source>
</evidence>
<dbReference type="Pfam" id="PF04082">
    <property type="entry name" value="Fungal_trans"/>
    <property type="match status" value="1"/>
</dbReference>
<evidence type="ECO:0000256" key="5">
    <source>
        <dbReference type="ARBA" id="ARBA00023163"/>
    </source>
</evidence>
<dbReference type="SMART" id="SM00066">
    <property type="entry name" value="GAL4"/>
    <property type="match status" value="1"/>
</dbReference>
<evidence type="ECO:0000256" key="3">
    <source>
        <dbReference type="ARBA" id="ARBA00023015"/>
    </source>
</evidence>
<organism evidence="9 10">
    <name type="scientific">Pseudovirgaria hyperparasitica</name>
    <dbReference type="NCBI Taxonomy" id="470096"/>
    <lineage>
        <taxon>Eukaryota</taxon>
        <taxon>Fungi</taxon>
        <taxon>Dikarya</taxon>
        <taxon>Ascomycota</taxon>
        <taxon>Pezizomycotina</taxon>
        <taxon>Dothideomycetes</taxon>
        <taxon>Dothideomycetes incertae sedis</taxon>
        <taxon>Acrospermales</taxon>
        <taxon>Acrospermaceae</taxon>
        <taxon>Pseudovirgaria</taxon>
    </lineage>
</organism>
<dbReference type="Pfam" id="PF00172">
    <property type="entry name" value="Zn_clus"/>
    <property type="match status" value="1"/>
</dbReference>
<dbReference type="OrthoDB" id="5226580at2759"/>
<feature type="compositionally biased region" description="Low complexity" evidence="7">
    <location>
        <begin position="14"/>
        <end position="25"/>
    </location>
</feature>
<keyword evidence="6" id="KW-0539">Nucleus</keyword>
<evidence type="ECO:0000256" key="4">
    <source>
        <dbReference type="ARBA" id="ARBA00023125"/>
    </source>
</evidence>
<dbReference type="GO" id="GO:0000976">
    <property type="term" value="F:transcription cis-regulatory region binding"/>
    <property type="evidence" value="ECO:0007669"/>
    <property type="project" value="TreeGrafter"/>
</dbReference>
<dbReference type="GeneID" id="54489334"/>
<evidence type="ECO:0000256" key="7">
    <source>
        <dbReference type="SAM" id="MobiDB-lite"/>
    </source>
</evidence>
<dbReference type="InterPro" id="IPR007219">
    <property type="entry name" value="XnlR_reg_dom"/>
</dbReference>
<accession>A0A6A6W2M0</accession>
<feature type="compositionally biased region" description="Low complexity" evidence="7">
    <location>
        <begin position="586"/>
        <end position="598"/>
    </location>
</feature>
<dbReference type="InterPro" id="IPR051089">
    <property type="entry name" value="prtT"/>
</dbReference>
<evidence type="ECO:0000256" key="6">
    <source>
        <dbReference type="ARBA" id="ARBA00023242"/>
    </source>
</evidence>
<feature type="region of interest" description="Disordered" evidence="7">
    <location>
        <begin position="117"/>
        <end position="155"/>
    </location>
</feature>
<dbReference type="Gene3D" id="4.10.240.10">
    <property type="entry name" value="Zn(2)-C6 fungal-type DNA-binding domain"/>
    <property type="match status" value="1"/>
</dbReference>
<feature type="compositionally biased region" description="Pro residues" evidence="7">
    <location>
        <begin position="139"/>
        <end position="153"/>
    </location>
</feature>
<keyword evidence="3" id="KW-0805">Transcription regulation</keyword>
<dbReference type="GO" id="GO:0000981">
    <property type="term" value="F:DNA-binding transcription factor activity, RNA polymerase II-specific"/>
    <property type="evidence" value="ECO:0007669"/>
    <property type="project" value="InterPro"/>
</dbReference>
<dbReference type="AlphaFoldDB" id="A0A6A6W2M0"/>
<feature type="region of interest" description="Disordered" evidence="7">
    <location>
        <begin position="583"/>
        <end position="612"/>
    </location>
</feature>